<keyword evidence="3 4" id="KW-0479">Metal-binding</keyword>
<protein>
    <submittedName>
        <fullName evidence="6">p-450 hydroxylase</fullName>
    </submittedName>
</protein>
<dbReference type="PROSITE" id="PS00086">
    <property type="entry name" value="CYTOCHROME_P450"/>
    <property type="match status" value="1"/>
</dbReference>
<feature type="region of interest" description="Disordered" evidence="5">
    <location>
        <begin position="1"/>
        <end position="50"/>
    </location>
</feature>
<feature type="compositionally biased region" description="Low complexity" evidence="5">
    <location>
        <begin position="27"/>
        <end position="42"/>
    </location>
</feature>
<evidence type="ECO:0000256" key="3">
    <source>
        <dbReference type="PIRSR" id="PIRSR602401-1"/>
    </source>
</evidence>
<evidence type="ECO:0000313" key="6">
    <source>
        <dbReference type="EMBL" id="AFJ68076.1"/>
    </source>
</evidence>
<organism evidence="6">
    <name type="scientific">Streptomyces nobilis</name>
    <dbReference type="NCBI Taxonomy" id="66901"/>
    <lineage>
        <taxon>Bacteria</taxon>
        <taxon>Bacillati</taxon>
        <taxon>Actinomycetota</taxon>
        <taxon>Actinomycetes</taxon>
        <taxon>Kitasatosporales</taxon>
        <taxon>Streptomycetaceae</taxon>
        <taxon>Streptomyces</taxon>
    </lineage>
</organism>
<keyword evidence="4" id="KW-0560">Oxidoreductase</keyword>
<dbReference type="GO" id="GO:0005506">
    <property type="term" value="F:iron ion binding"/>
    <property type="evidence" value="ECO:0007669"/>
    <property type="project" value="InterPro"/>
</dbReference>
<dbReference type="SUPFAM" id="SSF48264">
    <property type="entry name" value="Cytochrome P450"/>
    <property type="match status" value="1"/>
</dbReference>
<evidence type="ECO:0000256" key="5">
    <source>
        <dbReference type="SAM" id="MobiDB-lite"/>
    </source>
</evidence>
<feature type="binding site" description="axial binding residue" evidence="3">
    <location>
        <position position="437"/>
    </location>
    <ligand>
        <name>heme</name>
        <dbReference type="ChEBI" id="CHEBI:30413"/>
    </ligand>
    <ligandPart>
        <name>Fe</name>
        <dbReference type="ChEBI" id="CHEBI:18248"/>
    </ligandPart>
</feature>
<evidence type="ECO:0000256" key="4">
    <source>
        <dbReference type="RuleBase" id="RU000461"/>
    </source>
</evidence>
<dbReference type="InterPro" id="IPR017972">
    <property type="entry name" value="Cyt_P450_CS"/>
</dbReference>
<dbReference type="GO" id="GO:0016705">
    <property type="term" value="F:oxidoreductase activity, acting on paired donors, with incorporation or reduction of molecular oxygen"/>
    <property type="evidence" value="ECO:0007669"/>
    <property type="project" value="InterPro"/>
</dbReference>
<dbReference type="EMBL" id="JN411915">
    <property type="protein sequence ID" value="AFJ68076.1"/>
    <property type="molecule type" value="Genomic_DNA"/>
</dbReference>
<accession>I2CME3</accession>
<dbReference type="Pfam" id="PF00067">
    <property type="entry name" value="p450"/>
    <property type="match status" value="1"/>
</dbReference>
<comment type="cofactor">
    <cofactor evidence="1 3">
        <name>heme</name>
        <dbReference type="ChEBI" id="CHEBI:30413"/>
    </cofactor>
</comment>
<reference evidence="6" key="2">
    <citation type="journal article" date="2012" name="ACS Chem. Biol.">
        <title>Analysis of YM-216391 Biosynthetic Gene Cluster and Improvement of the Cyclopeptide Production in a Heterologous Host.</title>
        <authorList>
            <person name="Jian X.H."/>
            <person name="Pan H.X."/>
            <person name="Ning T.T."/>
            <person name="Shi Y.Y."/>
            <person name="Chen Y.S."/>
            <person name="Li Y."/>
            <person name="Zeng X.W."/>
            <person name="Xu J."/>
            <person name="Tang G.L."/>
        </authorList>
    </citation>
    <scope>NUCLEOTIDE SEQUENCE</scope>
    <source>
        <strain evidence="6">JCM 4274</strain>
    </source>
</reference>
<dbReference type="PANTHER" id="PTHR24305:SF166">
    <property type="entry name" value="CYTOCHROME P450 12A4, MITOCHONDRIAL-RELATED"/>
    <property type="match status" value="1"/>
</dbReference>
<dbReference type="InterPro" id="IPR036396">
    <property type="entry name" value="Cyt_P450_sf"/>
</dbReference>
<dbReference type="PANTHER" id="PTHR24305">
    <property type="entry name" value="CYTOCHROME P450"/>
    <property type="match status" value="1"/>
</dbReference>
<dbReference type="InterPro" id="IPR050121">
    <property type="entry name" value="Cytochrome_P450_monoxygenase"/>
</dbReference>
<dbReference type="AlphaFoldDB" id="I2CME3"/>
<comment type="similarity">
    <text evidence="2 4">Belongs to the cytochrome P450 family.</text>
</comment>
<sequence length="500" mass="53473">MSAGVPMNWKALPLVSPSDPPPARCPAHGGQDDAAGAEAGAGRAPGGHLEELRRQPLDLLRRSAEESAHRLARLDTGPGACLVVSDPDAVDVVLTDHDATFFKPKMERWKQVLGENVLTSEGAVWARSRRRSMRITGARYVRRAARVVAEVTDERLRSWAGTGPASRHGASGTHDHPEIPDIHQEMRTLTLSAVLRHLCGTDDGFDLRAFGHHLQTVMECIHTLESAPADAEPSPRVERAFAHAAGELRAAVLRLVAAHAGGDDLIGLLTAPPDAASGDGRAAEPLTPDQVCDEVLAHLIAGHESTATALAWSLLLLSRDADVTRRVRTEIETTVGGRAPDPVDLAGMPLLQAVFTETLRLRPPAWTIMRATGRACELGGVRLPAGAVLFASPYSIQHSGRWFPRPDEFLPDRWLGDAAAGAPKYAYFPFGGGRRSCPGRMLAQITAGVVLTRVLQGFRLEPVGGPPTADVGIILRPSPGTRLRAVPLQPESAGQREESP</sequence>
<dbReference type="PRINTS" id="PR00385">
    <property type="entry name" value="P450"/>
</dbReference>
<evidence type="ECO:0000256" key="2">
    <source>
        <dbReference type="ARBA" id="ARBA00010617"/>
    </source>
</evidence>
<proteinExistence type="inferred from homology"/>
<dbReference type="Gene3D" id="1.10.630.10">
    <property type="entry name" value="Cytochrome P450"/>
    <property type="match status" value="1"/>
</dbReference>
<keyword evidence="3 4" id="KW-0408">Iron</keyword>
<name>I2CME3_9ACTN</name>
<keyword evidence="4" id="KW-0503">Monooxygenase</keyword>
<dbReference type="PRINTS" id="PR00463">
    <property type="entry name" value="EP450I"/>
</dbReference>
<dbReference type="GO" id="GO:0004497">
    <property type="term" value="F:monooxygenase activity"/>
    <property type="evidence" value="ECO:0007669"/>
    <property type="project" value="UniProtKB-KW"/>
</dbReference>
<dbReference type="InterPro" id="IPR002401">
    <property type="entry name" value="Cyt_P450_E_grp-I"/>
</dbReference>
<dbReference type="InterPro" id="IPR001128">
    <property type="entry name" value="Cyt_P450"/>
</dbReference>
<reference evidence="6" key="1">
    <citation type="submission" date="2011-07" db="EMBL/GenBank/DDBJ databases">
        <authorList>
            <person name="Jian X."/>
            <person name="Pan H."/>
            <person name="Tang G."/>
        </authorList>
    </citation>
    <scope>NUCLEOTIDE SEQUENCE</scope>
    <source>
        <strain evidence="6">JCM 4274</strain>
    </source>
</reference>
<dbReference type="GO" id="GO:0020037">
    <property type="term" value="F:heme binding"/>
    <property type="evidence" value="ECO:0007669"/>
    <property type="project" value="InterPro"/>
</dbReference>
<keyword evidence="3 4" id="KW-0349">Heme</keyword>
<evidence type="ECO:0000256" key="1">
    <source>
        <dbReference type="ARBA" id="ARBA00001971"/>
    </source>
</evidence>